<evidence type="ECO:0000256" key="2">
    <source>
        <dbReference type="RuleBase" id="RU362097"/>
    </source>
</evidence>
<keyword evidence="2" id="KW-1134">Transmembrane beta strand</keyword>
<dbReference type="GO" id="GO:0005886">
    <property type="term" value="C:plasma membrane"/>
    <property type="evidence" value="ECO:0007669"/>
    <property type="project" value="UniProtKB-SubCell"/>
</dbReference>
<name>A0A4T0V0E3_9NEIS</name>
<evidence type="ECO:0000256" key="3">
    <source>
        <dbReference type="SAM" id="Coils"/>
    </source>
</evidence>
<dbReference type="RefSeq" id="WP_136551942.1">
    <property type="nucleotide sequence ID" value="NZ_STGJ01000005.1"/>
</dbReference>
<dbReference type="Proteomes" id="UP000308891">
    <property type="component" value="Unassembled WGS sequence"/>
</dbReference>
<dbReference type="OrthoDB" id="9770517at2"/>
<comment type="subcellular location">
    <subcellularLocation>
        <location evidence="2">Cell membrane</location>
        <topology evidence="2">Lipid-anchor</topology>
    </subcellularLocation>
</comment>
<proteinExistence type="inferred from homology"/>
<organism evidence="4 5">
    <name type="scientific">Crenobacter intestini</name>
    <dbReference type="NCBI Taxonomy" id="2563443"/>
    <lineage>
        <taxon>Bacteria</taxon>
        <taxon>Pseudomonadati</taxon>
        <taxon>Pseudomonadota</taxon>
        <taxon>Betaproteobacteria</taxon>
        <taxon>Neisseriales</taxon>
        <taxon>Neisseriaceae</taxon>
        <taxon>Crenobacter</taxon>
    </lineage>
</organism>
<gene>
    <name evidence="4" type="ORF">E5K04_05725</name>
</gene>
<keyword evidence="2" id="KW-0472">Membrane</keyword>
<keyword evidence="2" id="KW-0812">Transmembrane</keyword>
<keyword evidence="2" id="KW-0449">Lipoprotein</keyword>
<evidence type="ECO:0000313" key="5">
    <source>
        <dbReference type="Proteomes" id="UP000308891"/>
    </source>
</evidence>
<dbReference type="Gene3D" id="1.20.1600.10">
    <property type="entry name" value="Outer membrane efflux proteins (OEP)"/>
    <property type="match status" value="1"/>
</dbReference>
<sequence>MLKKCLPIAVAVALALSACAVGPDYQRPAVELPQGWQAGAVAATTPAVSPTWWRAYGDPVLDQLVDEALANNRNLASAAAKVDEARAQAGIARSSLLPQLSATAGYQKGRSATDLRTPGAPAVTDVRSANGLLSWELDLWGKLRRANEAAYAGYLSSQYAEEAARLSISATVAQTYFQLRAFDAQLEITRQTLVSREESLRLNQRRFQGGVTSELDYRQAEAEAASARAQVPLLEQSVRQTENALGVLLGRSPRALVDAKVKRGKALENMALPPAIPTGLPSDLLTRRADLRAAEQQLKAANANIGIARAAYFPSIGLTGALGSQSLALDTLFNGPNRTWNFAANLAMPIFDWGKTGYGVDAANARQKQALAGYELAIQNAFGETLNALSLTGTSAARQAAQLTQYKALQEALRLARLRYDNGYSSYLEVLDAERGFYQAELQLVDARLSQLQASIDLFKAVGGGWQVSPAS</sequence>
<feature type="signal peptide" evidence="2">
    <location>
        <begin position="1"/>
        <end position="20"/>
    </location>
</feature>
<dbReference type="InterPro" id="IPR010131">
    <property type="entry name" value="MdtP/NodT-like"/>
</dbReference>
<dbReference type="AlphaFoldDB" id="A0A4T0V0E3"/>
<evidence type="ECO:0000256" key="1">
    <source>
        <dbReference type="ARBA" id="ARBA00007613"/>
    </source>
</evidence>
<feature type="coiled-coil region" evidence="3">
    <location>
        <begin position="284"/>
        <end position="311"/>
    </location>
</feature>
<keyword evidence="5" id="KW-1185">Reference proteome</keyword>
<feature type="chain" id="PRO_5020925908" evidence="2">
    <location>
        <begin position="21"/>
        <end position="472"/>
    </location>
</feature>
<keyword evidence="3" id="KW-0175">Coiled coil</keyword>
<keyword evidence="2" id="KW-0732">Signal</keyword>
<dbReference type="GO" id="GO:0015562">
    <property type="term" value="F:efflux transmembrane transporter activity"/>
    <property type="evidence" value="ECO:0007669"/>
    <property type="project" value="InterPro"/>
</dbReference>
<dbReference type="Pfam" id="PF02321">
    <property type="entry name" value="OEP"/>
    <property type="match status" value="2"/>
</dbReference>
<protein>
    <submittedName>
        <fullName evidence="4">Efflux transporter outer membrane subunit</fullName>
    </submittedName>
</protein>
<comment type="similarity">
    <text evidence="1 2">Belongs to the outer membrane factor (OMF) (TC 1.B.17) family.</text>
</comment>
<comment type="caution">
    <text evidence="4">The sequence shown here is derived from an EMBL/GenBank/DDBJ whole genome shotgun (WGS) entry which is preliminary data.</text>
</comment>
<keyword evidence="2" id="KW-0564">Palmitate</keyword>
<dbReference type="PANTHER" id="PTHR30203">
    <property type="entry name" value="OUTER MEMBRANE CATION EFFLUX PROTEIN"/>
    <property type="match status" value="1"/>
</dbReference>
<dbReference type="PROSITE" id="PS51257">
    <property type="entry name" value="PROKAR_LIPOPROTEIN"/>
    <property type="match status" value="1"/>
</dbReference>
<reference evidence="4 5" key="1">
    <citation type="submission" date="2019-04" db="EMBL/GenBank/DDBJ databases">
        <title>Crenobacter sp. nov.</title>
        <authorList>
            <person name="Shi S."/>
        </authorList>
    </citation>
    <scope>NUCLEOTIDE SEQUENCE [LARGE SCALE GENOMIC DNA]</scope>
    <source>
        <strain evidence="4 5">GY 70310</strain>
    </source>
</reference>
<dbReference type="InterPro" id="IPR003423">
    <property type="entry name" value="OMP_efflux"/>
</dbReference>
<accession>A0A4T0V0E3</accession>
<dbReference type="SUPFAM" id="SSF56954">
    <property type="entry name" value="Outer membrane efflux proteins (OEP)"/>
    <property type="match status" value="1"/>
</dbReference>
<dbReference type="NCBIfam" id="TIGR01845">
    <property type="entry name" value="outer_NodT"/>
    <property type="match status" value="1"/>
</dbReference>
<dbReference type="Gene3D" id="2.20.200.10">
    <property type="entry name" value="Outer membrane efflux proteins (OEP)"/>
    <property type="match status" value="1"/>
</dbReference>
<evidence type="ECO:0000313" key="4">
    <source>
        <dbReference type="EMBL" id="TIC84671.1"/>
    </source>
</evidence>
<dbReference type="EMBL" id="STGJ01000005">
    <property type="protein sequence ID" value="TIC84671.1"/>
    <property type="molecule type" value="Genomic_DNA"/>
</dbReference>